<dbReference type="AlphaFoldDB" id="A0A938BP93"/>
<dbReference type="EMBL" id="VGJX01000803">
    <property type="protein sequence ID" value="MBM3275975.1"/>
    <property type="molecule type" value="Genomic_DNA"/>
</dbReference>
<organism evidence="1 2">
    <name type="scientific">Candidatus Tanganyikabacteria bacterium</name>
    <dbReference type="NCBI Taxonomy" id="2961651"/>
    <lineage>
        <taxon>Bacteria</taxon>
        <taxon>Bacillati</taxon>
        <taxon>Candidatus Sericytochromatia</taxon>
        <taxon>Candidatus Tanganyikabacteria</taxon>
    </lineage>
</organism>
<gene>
    <name evidence="1" type="ORF">FJZ00_12545</name>
</gene>
<accession>A0A938BP93</accession>
<evidence type="ECO:0000313" key="2">
    <source>
        <dbReference type="Proteomes" id="UP000703893"/>
    </source>
</evidence>
<sequence length="301" mass="33063">MGNLRKFGGKYVKVGLKAMLAAAEGKKTKGKTHNTLSKEDADKLRAILNSNDPAVQQLLNSKIPKKKSFVIDENGKLLDTIDTKTQVMANKTLQMEKHGMFWERSAGGELDLNGTKLQVAGTELHSPIKIALDGANASLNSTNQFKIDLDGFNQGQEAVRTSGGLNQNEAWLVRDKDGDGIMRQGVVDGRDVYGDHFGKFGNGYEELAKDFASEVRTDPKTGKRYIDLTDPESRAAKQLKLLDISGNLVPAGKVLSRVDVDFKDVMEADRTGQNQIRQRGEVTYKDGHTATSADQWYSTSK</sequence>
<dbReference type="Proteomes" id="UP000703893">
    <property type="component" value="Unassembled WGS sequence"/>
</dbReference>
<evidence type="ECO:0000313" key="1">
    <source>
        <dbReference type="EMBL" id="MBM3275975.1"/>
    </source>
</evidence>
<name>A0A938BP93_9BACT</name>
<proteinExistence type="predicted"/>
<protein>
    <submittedName>
        <fullName evidence="1">Uncharacterized protein</fullName>
    </submittedName>
</protein>
<reference evidence="1 2" key="1">
    <citation type="submission" date="2019-03" db="EMBL/GenBank/DDBJ databases">
        <title>Lake Tanganyika Metagenome-Assembled Genomes (MAGs).</title>
        <authorList>
            <person name="Tran P."/>
        </authorList>
    </citation>
    <scope>NUCLEOTIDE SEQUENCE [LARGE SCALE GENOMIC DNA]</scope>
    <source>
        <strain evidence="1">K_DeepCast_65m_m2_236</strain>
    </source>
</reference>
<comment type="caution">
    <text evidence="1">The sequence shown here is derived from an EMBL/GenBank/DDBJ whole genome shotgun (WGS) entry which is preliminary data.</text>
</comment>